<keyword evidence="3" id="KW-1185">Reference proteome</keyword>
<gene>
    <name evidence="2" type="ORF">OBRU01_14021</name>
</gene>
<reference evidence="2 3" key="1">
    <citation type="journal article" date="2015" name="Genome Biol. Evol.">
        <title>The genome of winter moth (Operophtera brumata) provides a genomic perspective on sexual dimorphism and phenology.</title>
        <authorList>
            <person name="Derks M.F."/>
            <person name="Smit S."/>
            <person name="Salis L."/>
            <person name="Schijlen E."/>
            <person name="Bossers A."/>
            <person name="Mateman C."/>
            <person name="Pijl A.S."/>
            <person name="de Ridder D."/>
            <person name="Groenen M.A."/>
            <person name="Visser M.E."/>
            <person name="Megens H.J."/>
        </authorList>
    </citation>
    <scope>NUCLEOTIDE SEQUENCE [LARGE SCALE GENOMIC DNA]</scope>
    <source>
        <strain evidence="2">WM2013NL</strain>
        <tissue evidence="2">Head and thorax</tissue>
    </source>
</reference>
<name>A0A0L7KWN4_OPEBR</name>
<evidence type="ECO:0000256" key="1">
    <source>
        <dbReference type="SAM" id="MobiDB-lite"/>
    </source>
</evidence>
<dbReference type="Proteomes" id="UP000037510">
    <property type="component" value="Unassembled WGS sequence"/>
</dbReference>
<feature type="compositionally biased region" description="Basic residues" evidence="1">
    <location>
        <begin position="92"/>
        <end position="102"/>
    </location>
</feature>
<evidence type="ECO:0000313" key="3">
    <source>
        <dbReference type="Proteomes" id="UP000037510"/>
    </source>
</evidence>
<evidence type="ECO:0000313" key="2">
    <source>
        <dbReference type="EMBL" id="KOB67469.1"/>
    </source>
</evidence>
<dbReference type="EMBL" id="JTDY01005018">
    <property type="protein sequence ID" value="KOB67469.1"/>
    <property type="molecule type" value="Genomic_DNA"/>
</dbReference>
<organism evidence="2 3">
    <name type="scientific">Operophtera brumata</name>
    <name type="common">Winter moth</name>
    <name type="synonym">Phalaena brumata</name>
    <dbReference type="NCBI Taxonomy" id="104452"/>
    <lineage>
        <taxon>Eukaryota</taxon>
        <taxon>Metazoa</taxon>
        <taxon>Ecdysozoa</taxon>
        <taxon>Arthropoda</taxon>
        <taxon>Hexapoda</taxon>
        <taxon>Insecta</taxon>
        <taxon>Pterygota</taxon>
        <taxon>Neoptera</taxon>
        <taxon>Endopterygota</taxon>
        <taxon>Lepidoptera</taxon>
        <taxon>Glossata</taxon>
        <taxon>Ditrysia</taxon>
        <taxon>Geometroidea</taxon>
        <taxon>Geometridae</taxon>
        <taxon>Larentiinae</taxon>
        <taxon>Operophtera</taxon>
    </lineage>
</organism>
<feature type="non-terminal residue" evidence="2">
    <location>
        <position position="1"/>
    </location>
</feature>
<comment type="caution">
    <text evidence="2">The sequence shown here is derived from an EMBL/GenBank/DDBJ whole genome shotgun (WGS) entry which is preliminary data.</text>
</comment>
<protein>
    <submittedName>
        <fullName evidence="2">Uncharacterized protein</fullName>
    </submittedName>
</protein>
<dbReference type="AlphaFoldDB" id="A0A0L7KWN4"/>
<feature type="region of interest" description="Disordered" evidence="1">
    <location>
        <begin position="80"/>
        <end position="102"/>
    </location>
</feature>
<accession>A0A0L7KWN4</accession>
<proteinExistence type="predicted"/>
<sequence>RKYSIKTTSPDTTGYYYCVICDRHPLGIPGVYAIPCDCCKFYVGTKRNISELIRAVKNVDINSSALSEHLVGCWHDALHSDRNESPMNTMTRRLKYKKQQEP</sequence>